<protein>
    <submittedName>
        <fullName evidence="1">Uncharacterized protein</fullName>
    </submittedName>
</protein>
<feature type="non-terminal residue" evidence="1">
    <location>
        <position position="184"/>
    </location>
</feature>
<evidence type="ECO:0000313" key="2">
    <source>
        <dbReference type="Proteomes" id="UP000593573"/>
    </source>
</evidence>
<proteinExistence type="predicted"/>
<comment type="caution">
    <text evidence="1">The sequence shown here is derived from an EMBL/GenBank/DDBJ whole genome shotgun (WGS) entry which is preliminary data.</text>
</comment>
<dbReference type="OrthoDB" id="1709548at2759"/>
<sequence length="184" mass="20891">VRSNVDPTFYSLVGFERSEGDHYDSSRLDNLYIPYQCMESCLLSTALEKESIDSRPIGWTVGAMLYFMGKGDITQLVELRSCNWVVAIMSWVSNCIGGNDSILFSMDRTSTVIGVSDSSRFPHLEFLGKDQQKKGKPMDQPHRLHPVRTTRSPKDVINIQGSWIDHRTLFNKWNTLAVRSQVGQ</sequence>
<dbReference type="EMBL" id="JABFAB010000008">
    <property type="protein sequence ID" value="MBA0655460.1"/>
    <property type="molecule type" value="Genomic_DNA"/>
</dbReference>
<name>A0A7J8UYH1_9ROSI</name>
<reference evidence="1 2" key="1">
    <citation type="journal article" date="2019" name="Genome Biol. Evol.">
        <title>Insights into the evolution of the New World diploid cottons (Gossypium, subgenus Houzingenia) based on genome sequencing.</title>
        <authorList>
            <person name="Grover C.E."/>
            <person name="Arick M.A. 2nd"/>
            <person name="Thrash A."/>
            <person name="Conover J.L."/>
            <person name="Sanders W.S."/>
            <person name="Peterson D.G."/>
            <person name="Frelichowski J.E."/>
            <person name="Scheffler J.A."/>
            <person name="Scheffler B.E."/>
            <person name="Wendel J.F."/>
        </authorList>
    </citation>
    <scope>NUCLEOTIDE SEQUENCE [LARGE SCALE GENOMIC DNA]</scope>
    <source>
        <strain evidence="1">57</strain>
        <tissue evidence="1">Leaf</tissue>
    </source>
</reference>
<organism evidence="1 2">
    <name type="scientific">Gossypium klotzschianum</name>
    <dbReference type="NCBI Taxonomy" id="34286"/>
    <lineage>
        <taxon>Eukaryota</taxon>
        <taxon>Viridiplantae</taxon>
        <taxon>Streptophyta</taxon>
        <taxon>Embryophyta</taxon>
        <taxon>Tracheophyta</taxon>
        <taxon>Spermatophyta</taxon>
        <taxon>Magnoliopsida</taxon>
        <taxon>eudicotyledons</taxon>
        <taxon>Gunneridae</taxon>
        <taxon>Pentapetalae</taxon>
        <taxon>rosids</taxon>
        <taxon>malvids</taxon>
        <taxon>Malvales</taxon>
        <taxon>Malvaceae</taxon>
        <taxon>Malvoideae</taxon>
        <taxon>Gossypium</taxon>
    </lineage>
</organism>
<gene>
    <name evidence="1" type="ORF">Goklo_007940</name>
</gene>
<accession>A0A7J8UYH1</accession>
<evidence type="ECO:0000313" key="1">
    <source>
        <dbReference type="EMBL" id="MBA0655460.1"/>
    </source>
</evidence>
<dbReference type="Proteomes" id="UP000593573">
    <property type="component" value="Unassembled WGS sequence"/>
</dbReference>
<keyword evidence="2" id="KW-1185">Reference proteome</keyword>
<dbReference type="AlphaFoldDB" id="A0A7J8UYH1"/>